<dbReference type="InterPro" id="IPR036640">
    <property type="entry name" value="ABC1_TM_sf"/>
</dbReference>
<gene>
    <name evidence="10" type="ORF">LNQ49_02790</name>
</gene>
<keyword evidence="11" id="KW-1185">Reference proteome</keyword>
<keyword evidence="6 7" id="KW-0472">Membrane</keyword>
<dbReference type="InterPro" id="IPR027417">
    <property type="entry name" value="P-loop_NTPase"/>
</dbReference>
<comment type="caution">
    <text evidence="10">The sequence shown here is derived from an EMBL/GenBank/DDBJ whole genome shotgun (WGS) entry which is preliminary data.</text>
</comment>
<feature type="transmembrane region" description="Helical" evidence="7">
    <location>
        <begin position="12"/>
        <end position="31"/>
    </location>
</feature>
<dbReference type="SUPFAM" id="SSF90123">
    <property type="entry name" value="ABC transporter transmembrane region"/>
    <property type="match status" value="1"/>
</dbReference>
<evidence type="ECO:0000313" key="10">
    <source>
        <dbReference type="EMBL" id="MCC9070526.1"/>
    </source>
</evidence>
<dbReference type="Gene3D" id="1.20.1560.10">
    <property type="entry name" value="ABC transporter type 1, transmembrane domain"/>
    <property type="match status" value="1"/>
</dbReference>
<dbReference type="Gene3D" id="3.40.50.300">
    <property type="entry name" value="P-loop containing nucleotide triphosphate hydrolases"/>
    <property type="match status" value="1"/>
</dbReference>
<evidence type="ECO:0000256" key="7">
    <source>
        <dbReference type="SAM" id="Phobius"/>
    </source>
</evidence>
<feature type="domain" description="ABC transmembrane type-1" evidence="9">
    <location>
        <begin position="9"/>
        <end position="285"/>
    </location>
</feature>
<feature type="transmembrane region" description="Helical" evidence="7">
    <location>
        <begin position="43"/>
        <end position="63"/>
    </location>
</feature>
<evidence type="ECO:0000259" key="8">
    <source>
        <dbReference type="PROSITE" id="PS50893"/>
    </source>
</evidence>
<evidence type="ECO:0000256" key="3">
    <source>
        <dbReference type="ARBA" id="ARBA00022741"/>
    </source>
</evidence>
<feature type="transmembrane region" description="Helical" evidence="7">
    <location>
        <begin position="224"/>
        <end position="247"/>
    </location>
</feature>
<dbReference type="NCBIfam" id="TIGR01194">
    <property type="entry name" value="cyc_pep_trnsptr"/>
    <property type="match status" value="1"/>
</dbReference>
<evidence type="ECO:0000256" key="4">
    <source>
        <dbReference type="ARBA" id="ARBA00022840"/>
    </source>
</evidence>
<dbReference type="PANTHER" id="PTHR24221">
    <property type="entry name" value="ATP-BINDING CASSETTE SUB-FAMILY B"/>
    <property type="match status" value="1"/>
</dbReference>
<keyword evidence="2 7" id="KW-0812">Transmembrane</keyword>
<dbReference type="SUPFAM" id="SSF52540">
    <property type="entry name" value="P-loop containing nucleoside triphosphate hydrolases"/>
    <property type="match status" value="1"/>
</dbReference>
<reference evidence="10" key="1">
    <citation type="submission" date="2021-11" db="EMBL/GenBank/DDBJ databases">
        <title>Description of novel Flavobacterium species.</title>
        <authorList>
            <person name="Saticioglu I.B."/>
            <person name="Ay H."/>
            <person name="Altun S."/>
            <person name="Duman M."/>
        </authorList>
    </citation>
    <scope>NUCLEOTIDE SEQUENCE</scope>
    <source>
        <strain evidence="10">F-65</strain>
    </source>
</reference>
<dbReference type="InterPro" id="IPR003593">
    <property type="entry name" value="AAA+_ATPase"/>
</dbReference>
<name>A0ABS8MQM9_9FLAO</name>
<keyword evidence="5 7" id="KW-1133">Transmembrane helix</keyword>
<proteinExistence type="predicted"/>
<dbReference type="Proteomes" id="UP001430919">
    <property type="component" value="Unassembled WGS sequence"/>
</dbReference>
<accession>A0ABS8MQM9</accession>
<dbReference type="CDD" id="cd03228">
    <property type="entry name" value="ABCC_MRP_Like"/>
    <property type="match status" value="1"/>
</dbReference>
<feature type="transmembrane region" description="Helical" evidence="7">
    <location>
        <begin position="114"/>
        <end position="136"/>
    </location>
</feature>
<dbReference type="InterPro" id="IPR011527">
    <property type="entry name" value="ABC1_TM_dom"/>
</dbReference>
<dbReference type="InterPro" id="IPR003439">
    <property type="entry name" value="ABC_transporter-like_ATP-bd"/>
</dbReference>
<evidence type="ECO:0000259" key="9">
    <source>
        <dbReference type="PROSITE" id="PS50929"/>
    </source>
</evidence>
<feature type="transmembrane region" description="Helical" evidence="7">
    <location>
        <begin position="142"/>
        <end position="161"/>
    </location>
</feature>
<sequence>MLKIKNKEILYLLLYAIPNTILTFAIVYIINNVMAGNKAFLNNYMGIVFSSILVYTYLLNVIFQKKLNKFSFNMLYENEKKIFKQILSVPLLKLEQYGSQRFYTVVEDLRTFSLLPYTVTHTINSVLMLVLCLIYMFTLSWISALIVVALIVLVGACYFIVMNTMSKKVNQLREYNDGYYKSVDDVIRGFKELKISFLRRDNLMNKFIVPNRDEAMNLDFNINYVFLSINLISQYGLYFVVSIILFVLPAFELLTREDVIAYVVIILFISGPINNIINLQQLYTRFFVANTRISNFIKDFEVSHEETESGEIKINDFNALNFRDVVFSYPSKDDESSFKLGPINLNIEKGETIFIVGGNGSGKSTFINLLTGLYKPTEGEITIDTRQQDNKAEENIQDLIAAVFTDNHLFSKNYDNYILENNKVYAELLKIMEMDKVIADDKDISTRRKFSKGQSKRMSLIFNLLEDKPVMVLDEWAADQDPHFRKYFYEFLLPKFKEEGKTIIAVTHDDAYFHLADRIIKFDYGHIVKEIKTTNKKELAENIWA</sequence>
<dbReference type="InterPro" id="IPR039421">
    <property type="entry name" value="Type_1_exporter"/>
</dbReference>
<evidence type="ECO:0000256" key="2">
    <source>
        <dbReference type="ARBA" id="ARBA00022692"/>
    </source>
</evidence>
<evidence type="ECO:0000256" key="1">
    <source>
        <dbReference type="ARBA" id="ARBA00004651"/>
    </source>
</evidence>
<dbReference type="PROSITE" id="PS50893">
    <property type="entry name" value="ABC_TRANSPORTER_2"/>
    <property type="match status" value="1"/>
</dbReference>
<feature type="domain" description="ABC transporter" evidence="8">
    <location>
        <begin position="320"/>
        <end position="543"/>
    </location>
</feature>
<evidence type="ECO:0000313" key="11">
    <source>
        <dbReference type="Proteomes" id="UP001430919"/>
    </source>
</evidence>
<dbReference type="SMART" id="SM00382">
    <property type="entry name" value="AAA"/>
    <property type="match status" value="1"/>
</dbReference>
<comment type="subcellular location">
    <subcellularLocation>
        <location evidence="1">Cell membrane</location>
        <topology evidence="1">Multi-pass membrane protein</topology>
    </subcellularLocation>
</comment>
<evidence type="ECO:0000256" key="5">
    <source>
        <dbReference type="ARBA" id="ARBA00022989"/>
    </source>
</evidence>
<dbReference type="Pfam" id="PF00664">
    <property type="entry name" value="ABC_membrane"/>
    <property type="match status" value="1"/>
</dbReference>
<dbReference type="EMBL" id="JAJJMO010000001">
    <property type="protein sequence ID" value="MCC9070526.1"/>
    <property type="molecule type" value="Genomic_DNA"/>
</dbReference>
<dbReference type="RefSeq" id="WP_229987258.1">
    <property type="nucleotide sequence ID" value="NZ_JAJJMO010000001.1"/>
</dbReference>
<keyword evidence="4" id="KW-0067">ATP-binding</keyword>
<feature type="transmembrane region" description="Helical" evidence="7">
    <location>
        <begin position="259"/>
        <end position="277"/>
    </location>
</feature>
<evidence type="ECO:0000256" key="6">
    <source>
        <dbReference type="ARBA" id="ARBA00023136"/>
    </source>
</evidence>
<keyword evidence="3" id="KW-0547">Nucleotide-binding</keyword>
<dbReference type="PANTHER" id="PTHR24221:SF654">
    <property type="entry name" value="ATP-BINDING CASSETTE SUB-FAMILY B MEMBER 6"/>
    <property type="match status" value="1"/>
</dbReference>
<organism evidence="10 11">
    <name type="scientific">Flavobacterium pisciphilum</name>
    <dbReference type="NCBI Taxonomy" id="2893755"/>
    <lineage>
        <taxon>Bacteria</taxon>
        <taxon>Pseudomonadati</taxon>
        <taxon>Bacteroidota</taxon>
        <taxon>Flavobacteriia</taxon>
        <taxon>Flavobacteriales</taxon>
        <taxon>Flavobacteriaceae</taxon>
        <taxon>Flavobacterium</taxon>
    </lineage>
</organism>
<dbReference type="InterPro" id="IPR005898">
    <property type="entry name" value="Cyc_pep_transpt_SyrD/YojI"/>
</dbReference>
<dbReference type="PROSITE" id="PS50929">
    <property type="entry name" value="ABC_TM1F"/>
    <property type="match status" value="1"/>
</dbReference>
<dbReference type="Pfam" id="PF00005">
    <property type="entry name" value="ABC_tran"/>
    <property type="match status" value="1"/>
</dbReference>
<protein>
    <submittedName>
        <fullName evidence="10">Cyclic peptide export ABC transporter</fullName>
    </submittedName>
</protein>